<dbReference type="Proteomes" id="UP001500542">
    <property type="component" value="Unassembled WGS sequence"/>
</dbReference>
<name>A0ABN1RIP4_9ACTN</name>
<reference evidence="2 3" key="1">
    <citation type="journal article" date="2019" name="Int. J. Syst. Evol. Microbiol.">
        <title>The Global Catalogue of Microorganisms (GCM) 10K type strain sequencing project: providing services to taxonomists for standard genome sequencing and annotation.</title>
        <authorList>
            <consortium name="The Broad Institute Genomics Platform"/>
            <consortium name="The Broad Institute Genome Sequencing Center for Infectious Disease"/>
            <person name="Wu L."/>
            <person name="Ma J."/>
        </authorList>
    </citation>
    <scope>NUCLEOTIDE SEQUENCE [LARGE SCALE GENOMIC DNA]</scope>
    <source>
        <strain evidence="2 3">JCM 10977</strain>
    </source>
</reference>
<gene>
    <name evidence="2" type="ORF">GCM10009554_69610</name>
</gene>
<keyword evidence="1" id="KW-0472">Membrane</keyword>
<proteinExistence type="predicted"/>
<protein>
    <recommendedName>
        <fullName evidence="4">DUF304 domain-containing protein</fullName>
    </recommendedName>
</protein>
<sequence>MSDQVPVQTFVVGIDRGAVLQRRAVVSKVQRRGAWVTLVIGALGIVLALYALFAFQGSGMWPFCLLLIAAMAPLVVSTLLALKLDKERQRWFAANELPPVAMRMSAKALELACEGAAYPVILPWTAVKGFKQVKIFGQFVLELQLQPGIGATTAGVRGLDQPAVRTVVKPSPLLKPTGLYLVKALDQPVHVIDQALKHFSGGTASVTS</sequence>
<evidence type="ECO:0008006" key="4">
    <source>
        <dbReference type="Google" id="ProtNLM"/>
    </source>
</evidence>
<keyword evidence="1" id="KW-0812">Transmembrane</keyword>
<accession>A0ABN1RIP4</accession>
<organism evidence="2 3">
    <name type="scientific">Kribbella koreensis</name>
    <dbReference type="NCBI Taxonomy" id="57909"/>
    <lineage>
        <taxon>Bacteria</taxon>
        <taxon>Bacillati</taxon>
        <taxon>Actinomycetota</taxon>
        <taxon>Actinomycetes</taxon>
        <taxon>Propionibacteriales</taxon>
        <taxon>Kribbellaceae</taxon>
        <taxon>Kribbella</taxon>
    </lineage>
</organism>
<evidence type="ECO:0000313" key="2">
    <source>
        <dbReference type="EMBL" id="GAA0958001.1"/>
    </source>
</evidence>
<keyword evidence="3" id="KW-1185">Reference proteome</keyword>
<feature type="transmembrane region" description="Helical" evidence="1">
    <location>
        <begin position="33"/>
        <end position="53"/>
    </location>
</feature>
<dbReference type="EMBL" id="BAAAHK010000019">
    <property type="protein sequence ID" value="GAA0958001.1"/>
    <property type="molecule type" value="Genomic_DNA"/>
</dbReference>
<evidence type="ECO:0000256" key="1">
    <source>
        <dbReference type="SAM" id="Phobius"/>
    </source>
</evidence>
<comment type="caution">
    <text evidence="2">The sequence shown here is derived from an EMBL/GenBank/DDBJ whole genome shotgun (WGS) entry which is preliminary data.</text>
</comment>
<dbReference type="RefSeq" id="WP_343980380.1">
    <property type="nucleotide sequence ID" value="NZ_BAAAHK010000019.1"/>
</dbReference>
<feature type="transmembrane region" description="Helical" evidence="1">
    <location>
        <begin position="59"/>
        <end position="82"/>
    </location>
</feature>
<evidence type="ECO:0000313" key="3">
    <source>
        <dbReference type="Proteomes" id="UP001500542"/>
    </source>
</evidence>
<keyword evidence="1" id="KW-1133">Transmembrane helix</keyword>